<evidence type="ECO:0000313" key="2">
    <source>
        <dbReference type="Proteomes" id="UP000039865"/>
    </source>
</evidence>
<name>A0A078B5P1_STYLE</name>
<keyword evidence="2" id="KW-1185">Reference proteome</keyword>
<gene>
    <name evidence="1" type="primary">Contig616.g681</name>
    <name evidence="1" type="ORF">STYLEM_18659</name>
</gene>
<accession>A0A078B5P1</accession>
<dbReference type="AlphaFoldDB" id="A0A078B5P1"/>
<dbReference type="Proteomes" id="UP000039865">
    <property type="component" value="Unassembled WGS sequence"/>
</dbReference>
<dbReference type="InterPro" id="IPR002110">
    <property type="entry name" value="Ankyrin_rpt"/>
</dbReference>
<dbReference type="Gene3D" id="1.25.40.20">
    <property type="entry name" value="Ankyrin repeat-containing domain"/>
    <property type="match status" value="1"/>
</dbReference>
<dbReference type="SUPFAM" id="SSF48403">
    <property type="entry name" value="Ankyrin repeat"/>
    <property type="match status" value="1"/>
</dbReference>
<protein>
    <submittedName>
        <fullName evidence="1">Ankyrin</fullName>
    </submittedName>
</protein>
<evidence type="ECO:0000313" key="1">
    <source>
        <dbReference type="EMBL" id="CDW89526.1"/>
    </source>
</evidence>
<reference evidence="1 2" key="1">
    <citation type="submission" date="2014-06" db="EMBL/GenBank/DDBJ databases">
        <authorList>
            <person name="Swart Estienne"/>
        </authorList>
    </citation>
    <scope>NUCLEOTIDE SEQUENCE [LARGE SCALE GENOMIC DNA]</scope>
    <source>
        <strain evidence="1 2">130c</strain>
    </source>
</reference>
<dbReference type="InParanoid" id="A0A078B5P1"/>
<sequence length="172" mass="20298">MSLDLGAPSYDEDIAELRRNKFLTKKHSIPEKMELYNSSTKGNLEDLRKIVEEKNYSLVEEVSKAGYYWTVFHYASHYGHAQVLQYLIDHFEGHQDQFDIFNLQTTEGKTPLFCAILSGDIKLEQKKEIVKLWFDTYKIDLSLRKKTGEDLLELAKKNQLYEYIIQYCIRED</sequence>
<dbReference type="InterPro" id="IPR036770">
    <property type="entry name" value="Ankyrin_rpt-contain_sf"/>
</dbReference>
<dbReference type="Pfam" id="PF12796">
    <property type="entry name" value="Ank_2"/>
    <property type="match status" value="1"/>
</dbReference>
<organism evidence="1 2">
    <name type="scientific">Stylonychia lemnae</name>
    <name type="common">Ciliate</name>
    <dbReference type="NCBI Taxonomy" id="5949"/>
    <lineage>
        <taxon>Eukaryota</taxon>
        <taxon>Sar</taxon>
        <taxon>Alveolata</taxon>
        <taxon>Ciliophora</taxon>
        <taxon>Intramacronucleata</taxon>
        <taxon>Spirotrichea</taxon>
        <taxon>Stichotrichia</taxon>
        <taxon>Sporadotrichida</taxon>
        <taxon>Oxytrichidae</taxon>
        <taxon>Stylonychinae</taxon>
        <taxon>Stylonychia</taxon>
    </lineage>
</organism>
<dbReference type="SMART" id="SM00248">
    <property type="entry name" value="ANK"/>
    <property type="match status" value="2"/>
</dbReference>
<dbReference type="EMBL" id="CCKQ01017625">
    <property type="protein sequence ID" value="CDW89526.1"/>
    <property type="molecule type" value="Genomic_DNA"/>
</dbReference>
<dbReference type="OrthoDB" id="319232at2759"/>
<proteinExistence type="predicted"/>